<dbReference type="EMBL" id="CP127173">
    <property type="protein sequence ID" value="WIV62193.1"/>
    <property type="molecule type" value="Genomic_DNA"/>
</dbReference>
<sequence>MGNETLAKTDSERRTSRVSVKPAGSPAGFVDGAWWPRTADLAAELPDLLAALAGRLGTAERVTFNLTAWESPGRRLIVGGRVVRLEGFRSQHPGTLTVIGTGGQRRLTLLTVPPGTEPGTAGRVLRTASEVGNVERPEALLGADGMASARQRWEAEGGRLRAPA</sequence>
<evidence type="ECO:0000313" key="3">
    <source>
        <dbReference type="Proteomes" id="UP001227101"/>
    </source>
</evidence>
<reference evidence="2 3" key="1">
    <citation type="submission" date="2023-06" db="EMBL/GenBank/DDBJ databases">
        <authorList>
            <person name="Oyuntsetseg B."/>
            <person name="Kim S.B."/>
        </authorList>
    </citation>
    <scope>NUCLEOTIDE SEQUENCE [LARGE SCALE GENOMIC DNA]</scope>
    <source>
        <strain evidence="2 3">2-2</strain>
    </source>
</reference>
<feature type="region of interest" description="Disordered" evidence="1">
    <location>
        <begin position="1"/>
        <end position="23"/>
    </location>
</feature>
<dbReference type="Pfam" id="PF19457">
    <property type="entry name" value="DUF5994"/>
    <property type="match status" value="1"/>
</dbReference>
<dbReference type="InterPro" id="IPR046036">
    <property type="entry name" value="DUF5994"/>
</dbReference>
<gene>
    <name evidence="2" type="ORF">QP939_33820</name>
</gene>
<evidence type="ECO:0000256" key="1">
    <source>
        <dbReference type="SAM" id="MobiDB-lite"/>
    </source>
</evidence>
<proteinExistence type="predicted"/>
<accession>A0ABY8Y2W4</accession>
<organism evidence="2 3">
    <name type="scientific">Amycolatopsis nalaikhensis</name>
    <dbReference type="NCBI Taxonomy" id="715472"/>
    <lineage>
        <taxon>Bacteria</taxon>
        <taxon>Bacillati</taxon>
        <taxon>Actinomycetota</taxon>
        <taxon>Actinomycetes</taxon>
        <taxon>Pseudonocardiales</taxon>
        <taxon>Pseudonocardiaceae</taxon>
        <taxon>Amycolatopsis</taxon>
    </lineage>
</organism>
<dbReference type="RefSeq" id="WP_285459905.1">
    <property type="nucleotide sequence ID" value="NZ_CP127173.1"/>
</dbReference>
<dbReference type="Proteomes" id="UP001227101">
    <property type="component" value="Chromosome"/>
</dbReference>
<evidence type="ECO:0000313" key="2">
    <source>
        <dbReference type="EMBL" id="WIV62193.1"/>
    </source>
</evidence>
<name>A0ABY8Y2W4_9PSEU</name>
<protein>
    <submittedName>
        <fullName evidence="2">DUF5994 family protein</fullName>
    </submittedName>
</protein>
<keyword evidence="3" id="KW-1185">Reference proteome</keyword>